<dbReference type="GO" id="GO:0006364">
    <property type="term" value="P:rRNA processing"/>
    <property type="evidence" value="ECO:0007669"/>
    <property type="project" value="UniProtKB-KW"/>
</dbReference>
<dbReference type="PANTHER" id="PTHR42873:SF1">
    <property type="entry name" value="S-ADENOSYLMETHIONINE-DEPENDENT METHYLTRANSFERASE DOMAIN-CONTAINING PROTEIN"/>
    <property type="match status" value="1"/>
</dbReference>
<sequence length="392" mass="44176">MKKIILKAGEGKRIKSGHKWVFSNEIKNIEGSPTVNDIVALYDNDEALIGFGFYNPHSLIAFRLLSTVENEDINIAFWEKRIASAKALREKVYPNEKSYRAIFGESDNMSGVIIDKYGDYLCAQFVCAGADFRKADILEAAKLVYNPKGIFIRNDAHLRQLENANLKAENEIYFGEISEDIIIEENGLKFYADIVRGQKTGYFFDQRDNRLKLANYVKDKKVLDCYCHTGAFAIYAKKAGAKEVVFVDSSLPALETAEKNYNLNGLKDYNGVEADALEYLQSKEAKSEKFDIVNIDPPGLIKSRKDFNAGFKHYVKVNEAAISLLRHGGILATSSCSHHLNFKDFKEVISQAAAKAKREAVILEYGFQSKDHPILASMQETEYLNFAIVLIK</sequence>
<dbReference type="STRING" id="1408281.Epro_0952"/>
<dbReference type="AlphaFoldDB" id="A0A0G3WI15"/>
<dbReference type="InterPro" id="IPR002478">
    <property type="entry name" value="PUA"/>
</dbReference>
<dbReference type="SUPFAM" id="SSF53335">
    <property type="entry name" value="S-adenosyl-L-methionine-dependent methyltransferases"/>
    <property type="match status" value="1"/>
</dbReference>
<keyword evidence="5 10" id="KW-0808">Transferase</keyword>
<dbReference type="GO" id="GO:0005737">
    <property type="term" value="C:cytoplasm"/>
    <property type="evidence" value="ECO:0007669"/>
    <property type="project" value="UniProtKB-SubCell"/>
</dbReference>
<dbReference type="InterPro" id="IPR015947">
    <property type="entry name" value="PUA-like_sf"/>
</dbReference>
<dbReference type="CDD" id="cd21153">
    <property type="entry name" value="PUA_RlmI"/>
    <property type="match status" value="1"/>
</dbReference>
<dbReference type="GO" id="GO:0008168">
    <property type="term" value="F:methyltransferase activity"/>
    <property type="evidence" value="ECO:0007669"/>
    <property type="project" value="UniProtKB-KW"/>
</dbReference>
<dbReference type="EMBL" id="CP009498">
    <property type="protein sequence ID" value="AKL98331.1"/>
    <property type="molecule type" value="Genomic_DNA"/>
</dbReference>
<gene>
    <name evidence="10" type="ORF">Epro_0952</name>
</gene>
<keyword evidence="3" id="KW-0698">rRNA processing</keyword>
<dbReference type="InterPro" id="IPR041532">
    <property type="entry name" value="RlmI-like_PUA"/>
</dbReference>
<dbReference type="PANTHER" id="PTHR42873">
    <property type="entry name" value="RIBOSOMAL RNA LARGE SUBUNIT METHYLTRANSFERASE"/>
    <property type="match status" value="1"/>
</dbReference>
<dbReference type="PATRIC" id="fig|1408281.3.peg.977"/>
<dbReference type="RefSeq" id="WP_052570883.1">
    <property type="nucleotide sequence ID" value="NZ_CP009498.1"/>
</dbReference>
<keyword evidence="6" id="KW-0949">S-adenosyl-L-methionine</keyword>
<evidence type="ECO:0000256" key="5">
    <source>
        <dbReference type="ARBA" id="ARBA00022679"/>
    </source>
</evidence>
<dbReference type="KEGG" id="epo:Epro_0952"/>
<proteinExistence type="inferred from homology"/>
<dbReference type="InterPro" id="IPR019614">
    <property type="entry name" value="SAM-dep_methyl-trfase"/>
</dbReference>
<dbReference type="Proteomes" id="UP000035337">
    <property type="component" value="Chromosome"/>
</dbReference>
<dbReference type="GO" id="GO:0032259">
    <property type="term" value="P:methylation"/>
    <property type="evidence" value="ECO:0007669"/>
    <property type="project" value="UniProtKB-KW"/>
</dbReference>
<dbReference type="SUPFAM" id="SSF88697">
    <property type="entry name" value="PUA domain-like"/>
    <property type="match status" value="1"/>
</dbReference>
<dbReference type="Gene3D" id="3.30.750.80">
    <property type="entry name" value="RNA methyltransferase domain (HRMD) like"/>
    <property type="match status" value="1"/>
</dbReference>
<evidence type="ECO:0000256" key="2">
    <source>
        <dbReference type="ARBA" id="ARBA00022490"/>
    </source>
</evidence>
<keyword evidence="2" id="KW-0963">Cytoplasm</keyword>
<dbReference type="Gene3D" id="3.40.50.150">
    <property type="entry name" value="Vaccinia Virus protein VP39"/>
    <property type="match status" value="1"/>
</dbReference>
<dbReference type="PROSITE" id="PS50890">
    <property type="entry name" value="PUA"/>
    <property type="match status" value="1"/>
</dbReference>
<reference evidence="10 11" key="1">
    <citation type="submission" date="2014-09" db="EMBL/GenBank/DDBJ databases">
        <title>Complete genome sequence of Endomicrobium proavitum.</title>
        <authorList>
            <person name="Zheng H."/>
        </authorList>
    </citation>
    <scope>NUCLEOTIDE SEQUENCE [LARGE SCALE GENOMIC DNA]</scope>
    <source>
        <strain evidence="10 11">Rsa215</strain>
    </source>
</reference>
<keyword evidence="7" id="KW-0694">RNA-binding</keyword>
<accession>A0A0G3WI15</accession>
<name>A0A0G3WI15_9BACT</name>
<evidence type="ECO:0000256" key="1">
    <source>
        <dbReference type="ARBA" id="ARBA00004496"/>
    </source>
</evidence>
<comment type="subcellular location">
    <subcellularLocation>
        <location evidence="1">Cytoplasm</location>
    </subcellularLocation>
</comment>
<evidence type="ECO:0000256" key="7">
    <source>
        <dbReference type="ARBA" id="ARBA00022884"/>
    </source>
</evidence>
<evidence type="ECO:0000259" key="9">
    <source>
        <dbReference type="SMART" id="SM00359"/>
    </source>
</evidence>
<organism evidence="10 11">
    <name type="scientific">Endomicrobium proavitum</name>
    <dbReference type="NCBI Taxonomy" id="1408281"/>
    <lineage>
        <taxon>Bacteria</taxon>
        <taxon>Pseudomonadati</taxon>
        <taxon>Elusimicrobiota</taxon>
        <taxon>Endomicrobiia</taxon>
        <taxon>Endomicrobiales</taxon>
        <taxon>Endomicrobiaceae</taxon>
        <taxon>Endomicrobium</taxon>
    </lineage>
</organism>
<dbReference type="SMART" id="SM00359">
    <property type="entry name" value="PUA"/>
    <property type="match status" value="1"/>
</dbReference>
<dbReference type="InterPro" id="IPR029063">
    <property type="entry name" value="SAM-dependent_MTases_sf"/>
</dbReference>
<evidence type="ECO:0000313" key="11">
    <source>
        <dbReference type="Proteomes" id="UP000035337"/>
    </source>
</evidence>
<comment type="similarity">
    <text evidence="8">Belongs to the methyltransferase superfamily. RlmI family.</text>
</comment>
<evidence type="ECO:0000256" key="8">
    <source>
        <dbReference type="ARBA" id="ARBA00038091"/>
    </source>
</evidence>
<dbReference type="OrthoDB" id="9805492at2"/>
<dbReference type="InterPro" id="IPR036974">
    <property type="entry name" value="PUA_sf"/>
</dbReference>
<dbReference type="CDD" id="cd11572">
    <property type="entry name" value="RlmI_M_like"/>
    <property type="match status" value="1"/>
</dbReference>
<keyword evidence="4 10" id="KW-0489">Methyltransferase</keyword>
<dbReference type="CDD" id="cd02440">
    <property type="entry name" value="AdoMet_MTases"/>
    <property type="match status" value="1"/>
</dbReference>
<evidence type="ECO:0000313" key="10">
    <source>
        <dbReference type="EMBL" id="AKL98331.1"/>
    </source>
</evidence>
<dbReference type="Pfam" id="PF10672">
    <property type="entry name" value="Methyltrans_SAM"/>
    <property type="match status" value="1"/>
</dbReference>
<feature type="domain" description="PUA" evidence="9">
    <location>
        <begin position="2"/>
        <end position="87"/>
    </location>
</feature>
<protein>
    <submittedName>
        <fullName evidence="10">SAM-dependent methyltransferase</fullName>
    </submittedName>
</protein>
<evidence type="ECO:0000256" key="3">
    <source>
        <dbReference type="ARBA" id="ARBA00022552"/>
    </source>
</evidence>
<keyword evidence="11" id="KW-1185">Reference proteome</keyword>
<evidence type="ECO:0000256" key="4">
    <source>
        <dbReference type="ARBA" id="ARBA00022603"/>
    </source>
</evidence>
<dbReference type="Gene3D" id="2.30.130.10">
    <property type="entry name" value="PUA domain"/>
    <property type="match status" value="1"/>
</dbReference>
<dbReference type="Pfam" id="PF17785">
    <property type="entry name" value="PUA_3"/>
    <property type="match status" value="1"/>
</dbReference>
<dbReference type="GO" id="GO:0003723">
    <property type="term" value="F:RNA binding"/>
    <property type="evidence" value="ECO:0007669"/>
    <property type="project" value="UniProtKB-KW"/>
</dbReference>
<evidence type="ECO:0000256" key="6">
    <source>
        <dbReference type="ARBA" id="ARBA00022691"/>
    </source>
</evidence>